<accession>A0ABU2C765</accession>
<dbReference type="EMBL" id="JAVDXT010000001">
    <property type="protein sequence ID" value="MDR7377087.1"/>
    <property type="molecule type" value="Genomic_DNA"/>
</dbReference>
<name>A0ABU2C765_9BURK</name>
<dbReference type="Proteomes" id="UP001180487">
    <property type="component" value="Unassembled WGS sequence"/>
</dbReference>
<proteinExistence type="predicted"/>
<organism evidence="1 2">
    <name type="scientific">Rhodoferax ferrireducens</name>
    <dbReference type="NCBI Taxonomy" id="192843"/>
    <lineage>
        <taxon>Bacteria</taxon>
        <taxon>Pseudomonadati</taxon>
        <taxon>Pseudomonadota</taxon>
        <taxon>Betaproteobacteria</taxon>
        <taxon>Burkholderiales</taxon>
        <taxon>Comamonadaceae</taxon>
        <taxon>Rhodoferax</taxon>
    </lineage>
</organism>
<sequence length="190" mass="21022">MSDGPYKSLPMSRGWKRLARYAENENFDSVDTCAAANTALEGTWRKEVPTVVVNELREVFFERAPDLFNDARLKRIEAAAGGAAGYGLARQLTAHASSVLTEGLSGEVGFLEAIKRAVWDYASRARRQMEEHYCRTASSRLTQQVRQRISQAIGAADFEGLARRWAGLDKRSSKRSVISKHTGLDDGVAL</sequence>
<gene>
    <name evidence="1" type="ORF">J2X19_001745</name>
</gene>
<keyword evidence="2" id="KW-1185">Reference proteome</keyword>
<reference evidence="1 2" key="1">
    <citation type="submission" date="2023-07" db="EMBL/GenBank/DDBJ databases">
        <title>Sorghum-associated microbial communities from plants grown in Nebraska, USA.</title>
        <authorList>
            <person name="Schachtman D."/>
        </authorList>
    </citation>
    <scope>NUCLEOTIDE SEQUENCE [LARGE SCALE GENOMIC DNA]</scope>
    <source>
        <strain evidence="1 2">BE313</strain>
    </source>
</reference>
<dbReference type="RefSeq" id="WP_310372503.1">
    <property type="nucleotide sequence ID" value="NZ_JAVDXT010000001.1"/>
</dbReference>
<evidence type="ECO:0000313" key="2">
    <source>
        <dbReference type="Proteomes" id="UP001180487"/>
    </source>
</evidence>
<comment type="caution">
    <text evidence="1">The sequence shown here is derived from an EMBL/GenBank/DDBJ whole genome shotgun (WGS) entry which is preliminary data.</text>
</comment>
<evidence type="ECO:0000313" key="1">
    <source>
        <dbReference type="EMBL" id="MDR7377087.1"/>
    </source>
</evidence>
<protein>
    <submittedName>
        <fullName evidence="1">Uncharacterized protein</fullName>
    </submittedName>
</protein>